<dbReference type="Proteomes" id="UP001589789">
    <property type="component" value="Unassembled WGS sequence"/>
</dbReference>
<accession>A0ABV6IX30</accession>
<proteinExistence type="predicted"/>
<gene>
    <name evidence="2" type="ORF">ACFFIC_21935</name>
</gene>
<reference evidence="2 3" key="1">
    <citation type="submission" date="2024-09" db="EMBL/GenBank/DDBJ databases">
        <authorList>
            <person name="Sun Q."/>
            <person name="Mori K."/>
        </authorList>
    </citation>
    <scope>NUCLEOTIDE SEQUENCE [LARGE SCALE GENOMIC DNA]</scope>
    <source>
        <strain evidence="2 3">CCM 7468</strain>
    </source>
</reference>
<keyword evidence="3" id="KW-1185">Reference proteome</keyword>
<dbReference type="EMBL" id="JBHLVZ010000081">
    <property type="protein sequence ID" value="MFC0388175.1"/>
    <property type="molecule type" value="Genomic_DNA"/>
</dbReference>
<organism evidence="2 3">
    <name type="scientific">Muricoccus vinaceus</name>
    <dbReference type="NCBI Taxonomy" id="424704"/>
    <lineage>
        <taxon>Bacteria</taxon>
        <taxon>Pseudomonadati</taxon>
        <taxon>Pseudomonadota</taxon>
        <taxon>Alphaproteobacteria</taxon>
        <taxon>Acetobacterales</taxon>
        <taxon>Roseomonadaceae</taxon>
        <taxon>Muricoccus</taxon>
    </lineage>
</organism>
<dbReference type="Pfam" id="PF06568">
    <property type="entry name" value="YjiS-like"/>
    <property type="match status" value="1"/>
</dbReference>
<evidence type="ECO:0000259" key="1">
    <source>
        <dbReference type="Pfam" id="PF06568"/>
    </source>
</evidence>
<name>A0ABV6IX30_9PROT</name>
<protein>
    <submittedName>
        <fullName evidence="2">DUF1127 domain-containing protein</fullName>
    </submittedName>
</protein>
<dbReference type="InterPro" id="IPR009506">
    <property type="entry name" value="YjiS-like"/>
</dbReference>
<dbReference type="RefSeq" id="WP_377054335.1">
    <property type="nucleotide sequence ID" value="NZ_JBHLVZ010000081.1"/>
</dbReference>
<comment type="caution">
    <text evidence="2">The sequence shown here is derived from an EMBL/GenBank/DDBJ whole genome shotgun (WGS) entry which is preliminary data.</text>
</comment>
<feature type="domain" description="YjiS-like" evidence="1">
    <location>
        <begin position="42"/>
        <end position="64"/>
    </location>
</feature>
<evidence type="ECO:0000313" key="2">
    <source>
        <dbReference type="EMBL" id="MFC0388175.1"/>
    </source>
</evidence>
<sequence length="80" mass="8890">MELVLPGYRITVERQEPGRHWGRPGGPCGETPFCQALRWAEDRARLAAMDPRLLDDIGLTPEEVACGAPFQAAFGRRAVR</sequence>
<evidence type="ECO:0000313" key="3">
    <source>
        <dbReference type="Proteomes" id="UP001589789"/>
    </source>
</evidence>